<evidence type="ECO:0000256" key="14">
    <source>
        <dbReference type="ARBA" id="ARBA00030048"/>
    </source>
</evidence>
<dbReference type="GO" id="GO:0004326">
    <property type="term" value="F:tetrahydrofolylpolyglutamate synthase activity"/>
    <property type="evidence" value="ECO:0007669"/>
    <property type="project" value="UniProtKB-EC"/>
</dbReference>
<dbReference type="GO" id="GO:0046872">
    <property type="term" value="F:metal ion binding"/>
    <property type="evidence" value="ECO:0007669"/>
    <property type="project" value="UniProtKB-KW"/>
</dbReference>
<dbReference type="EC" id="6.3.2.12" evidence="5"/>
<dbReference type="InterPro" id="IPR004101">
    <property type="entry name" value="Mur_ligase_C"/>
</dbReference>
<evidence type="ECO:0000256" key="8">
    <source>
        <dbReference type="ARBA" id="ARBA00022598"/>
    </source>
</evidence>
<accession>F9ZS08</accession>
<dbReference type="Proteomes" id="UP000006135">
    <property type="component" value="Chromosome"/>
</dbReference>
<dbReference type="GO" id="GO:0005524">
    <property type="term" value="F:ATP binding"/>
    <property type="evidence" value="ECO:0007669"/>
    <property type="project" value="UniProtKB-KW"/>
</dbReference>
<dbReference type="GO" id="GO:0046654">
    <property type="term" value="P:tetrahydrofolate biosynthetic process"/>
    <property type="evidence" value="ECO:0007669"/>
    <property type="project" value="UniProtKB-UniPathway"/>
</dbReference>
<evidence type="ECO:0000256" key="11">
    <source>
        <dbReference type="ARBA" id="ARBA00022840"/>
    </source>
</evidence>
<comment type="catalytic activity">
    <reaction evidence="17">
        <text>(6S)-5,6,7,8-tetrahydrofolyl-(gamma-L-Glu)(n) + L-glutamate + ATP = (6S)-5,6,7,8-tetrahydrofolyl-(gamma-L-Glu)(n+1) + ADP + phosphate + H(+)</text>
        <dbReference type="Rhea" id="RHEA:10580"/>
        <dbReference type="Rhea" id="RHEA-COMP:14738"/>
        <dbReference type="Rhea" id="RHEA-COMP:14740"/>
        <dbReference type="ChEBI" id="CHEBI:15378"/>
        <dbReference type="ChEBI" id="CHEBI:29985"/>
        <dbReference type="ChEBI" id="CHEBI:30616"/>
        <dbReference type="ChEBI" id="CHEBI:43474"/>
        <dbReference type="ChEBI" id="CHEBI:141005"/>
        <dbReference type="ChEBI" id="CHEBI:456216"/>
        <dbReference type="EC" id="6.3.2.17"/>
    </reaction>
</comment>
<protein>
    <recommendedName>
        <fullName evidence="7">Dihydrofolate synthase/folylpolyglutamate synthase</fullName>
        <ecNumber evidence="5">6.3.2.12</ecNumber>
        <ecNumber evidence="6">6.3.2.17</ecNumber>
    </recommendedName>
    <alternativeName>
        <fullName evidence="16">Folylpoly-gamma-glutamate synthetase-dihydrofolate synthetase</fullName>
    </alternativeName>
    <alternativeName>
        <fullName evidence="14">Folylpolyglutamate synthetase</fullName>
    </alternativeName>
    <alternativeName>
        <fullName evidence="15">Tetrahydrofolylpolyglutamate synthase</fullName>
    </alternativeName>
</protein>
<evidence type="ECO:0000256" key="9">
    <source>
        <dbReference type="ARBA" id="ARBA00022723"/>
    </source>
</evidence>
<dbReference type="NCBIfam" id="TIGR01499">
    <property type="entry name" value="folC"/>
    <property type="match status" value="1"/>
</dbReference>
<keyword evidence="11 21" id="KW-0067">ATP-binding</keyword>
<evidence type="ECO:0000256" key="21">
    <source>
        <dbReference type="PIRNR" id="PIRNR001563"/>
    </source>
</evidence>
<name>F9ZS08_ACICS</name>
<evidence type="ECO:0000256" key="4">
    <source>
        <dbReference type="ARBA" id="ARBA00008276"/>
    </source>
</evidence>
<evidence type="ECO:0000256" key="16">
    <source>
        <dbReference type="ARBA" id="ARBA00032510"/>
    </source>
</evidence>
<dbReference type="InterPro" id="IPR001645">
    <property type="entry name" value="Folylpolyglutamate_synth"/>
</dbReference>
<dbReference type="Pfam" id="PF08245">
    <property type="entry name" value="Mur_ligase_M"/>
    <property type="match status" value="1"/>
</dbReference>
<comment type="similarity">
    <text evidence="4 21">Belongs to the folylpolyglutamate synthase family.</text>
</comment>
<comment type="catalytic activity">
    <reaction evidence="18">
        <text>10-formyltetrahydrofolyl-(gamma-L-Glu)(n) + L-glutamate + ATP = 10-formyltetrahydrofolyl-(gamma-L-Glu)(n+1) + ADP + phosphate + H(+)</text>
        <dbReference type="Rhea" id="RHEA:51904"/>
        <dbReference type="Rhea" id="RHEA-COMP:13088"/>
        <dbReference type="Rhea" id="RHEA-COMP:14300"/>
        <dbReference type="ChEBI" id="CHEBI:15378"/>
        <dbReference type="ChEBI" id="CHEBI:29985"/>
        <dbReference type="ChEBI" id="CHEBI:30616"/>
        <dbReference type="ChEBI" id="CHEBI:43474"/>
        <dbReference type="ChEBI" id="CHEBI:134413"/>
        <dbReference type="ChEBI" id="CHEBI:456216"/>
        <dbReference type="EC" id="6.3.2.17"/>
    </reaction>
</comment>
<dbReference type="SUPFAM" id="SSF53244">
    <property type="entry name" value="MurD-like peptide ligases, peptide-binding domain"/>
    <property type="match status" value="1"/>
</dbReference>
<evidence type="ECO:0000256" key="20">
    <source>
        <dbReference type="ARBA" id="ARBA00049161"/>
    </source>
</evidence>
<dbReference type="SUPFAM" id="SSF53623">
    <property type="entry name" value="MurD-like peptide ligases, catalytic domain"/>
    <property type="match status" value="1"/>
</dbReference>
<dbReference type="GO" id="GO:0005737">
    <property type="term" value="C:cytoplasm"/>
    <property type="evidence" value="ECO:0007669"/>
    <property type="project" value="TreeGrafter"/>
</dbReference>
<dbReference type="RefSeq" id="WP_014003293.1">
    <property type="nucleotide sequence ID" value="NC_015850.1"/>
</dbReference>
<evidence type="ECO:0000256" key="6">
    <source>
        <dbReference type="ARBA" id="ARBA00013025"/>
    </source>
</evidence>
<keyword evidence="25" id="KW-1185">Reference proteome</keyword>
<dbReference type="AlphaFoldDB" id="F9ZS08"/>
<dbReference type="GeneID" id="92932084"/>
<keyword evidence="10 21" id="KW-0547">Nucleotide-binding</keyword>
<proteinExistence type="inferred from homology"/>
<evidence type="ECO:0000259" key="22">
    <source>
        <dbReference type="Pfam" id="PF02875"/>
    </source>
</evidence>
<dbReference type="EC" id="6.3.2.17" evidence="6"/>
<dbReference type="UniPathway" id="UPA00077">
    <property type="reaction ID" value="UER00157"/>
</dbReference>
<dbReference type="EMBL" id="CP002573">
    <property type="protein sequence ID" value="AEK58817.1"/>
    <property type="molecule type" value="Genomic_DNA"/>
</dbReference>
<evidence type="ECO:0000256" key="5">
    <source>
        <dbReference type="ARBA" id="ARBA00013023"/>
    </source>
</evidence>
<comment type="pathway">
    <text evidence="3">Cofactor biosynthesis; tetrahydrofolylpolyglutamate biosynthesis.</text>
</comment>
<evidence type="ECO:0000256" key="12">
    <source>
        <dbReference type="ARBA" id="ARBA00022842"/>
    </source>
</evidence>
<dbReference type="PANTHER" id="PTHR11136">
    <property type="entry name" value="FOLYLPOLYGLUTAMATE SYNTHASE-RELATED"/>
    <property type="match status" value="1"/>
</dbReference>
<dbReference type="InterPro" id="IPR036565">
    <property type="entry name" value="Mur-like_cat_sf"/>
</dbReference>
<evidence type="ECO:0000259" key="23">
    <source>
        <dbReference type="Pfam" id="PF08245"/>
    </source>
</evidence>
<evidence type="ECO:0000256" key="2">
    <source>
        <dbReference type="ARBA" id="ARBA00004799"/>
    </source>
</evidence>
<dbReference type="KEGG" id="acu:Atc_2169"/>
<dbReference type="InterPro" id="IPR036615">
    <property type="entry name" value="Mur_ligase_C_dom_sf"/>
</dbReference>
<keyword evidence="12" id="KW-0460">Magnesium</keyword>
<comment type="function">
    <text evidence="1">Functions in two distinct reactions of the de novo folate biosynthetic pathway. Catalyzes the addition of a glutamate residue to dihydropteroate (7,8-dihydropteroate or H2Pte) to form dihydrofolate (7,8-dihydrofolate monoglutamate or H2Pte-Glu). Also catalyzes successive additions of L-glutamate to tetrahydrofolate or 10-formyltetrahydrofolate or 5,10-methylenetetrahydrofolate, leading to folylpolyglutamate derivatives.</text>
</comment>
<evidence type="ECO:0000256" key="17">
    <source>
        <dbReference type="ARBA" id="ARBA00047493"/>
    </source>
</evidence>
<sequence length="453" mass="48298">MQSEAARARLVQAPGAVPADRVNARVMALAGAPGHIELGLARMRAAMAELEIAPRQPWPVITVAGTNGKGSTVAYLESLYRQAGYRVAAYTSPHLWRFVERLRIDGTVLTEGQWLAALEEVAQDAGHIPLTYFELATLAALLLVRAAAPELLILEVGMGGRLDAVNAVHPDLSIITTVDMDHQQWLGDSREAIGREKAGILRRGVPLLYGDADDPCTSVLTAARASGAPIYLLGRELVVDPVAGVLHMGGECWHLPEPLWGGREQWDNLALATAATRLLRERLPAAAVEPGADWRCPPRLPGRCQRLRPWGSDGPTLLLDVAHNPQAVRQLASVLRRHPGARVHALFNLLADKDLDACLAPLAGLVQHWFPVALPESARTRPWPDLLAALDTRGLTWTAVEGGDCSASLEAACAGLGAGDLVLCFGSFQVLAQLPEELLSGEAPGGTAACQPG</sequence>
<comment type="pathway">
    <text evidence="2">Cofactor biosynthesis; tetrahydrofolate biosynthesis; 7,8-dihydrofolate from 2-amino-4-hydroxy-6-hydroxymethyl-7,8-dihydropteridine diphosphate and 4-aminobenzoate: step 2/2.</text>
</comment>
<dbReference type="HOGENOM" id="CLU_015869_1_0_6"/>
<evidence type="ECO:0000256" key="15">
    <source>
        <dbReference type="ARBA" id="ARBA00030592"/>
    </source>
</evidence>
<evidence type="ECO:0000256" key="10">
    <source>
        <dbReference type="ARBA" id="ARBA00022741"/>
    </source>
</evidence>
<keyword evidence="8 21" id="KW-0436">Ligase</keyword>
<dbReference type="InterPro" id="IPR013221">
    <property type="entry name" value="Mur_ligase_cen"/>
</dbReference>
<comment type="catalytic activity">
    <reaction evidence="19">
        <text>(6R)-5,10-methylenetetrahydrofolyl-(gamma-L-Glu)(n) + L-glutamate + ATP = (6R)-5,10-methylenetetrahydrofolyl-(gamma-L-Glu)(n+1) + ADP + phosphate + H(+)</text>
        <dbReference type="Rhea" id="RHEA:51912"/>
        <dbReference type="Rhea" id="RHEA-COMP:13257"/>
        <dbReference type="Rhea" id="RHEA-COMP:13258"/>
        <dbReference type="ChEBI" id="CHEBI:15378"/>
        <dbReference type="ChEBI" id="CHEBI:29985"/>
        <dbReference type="ChEBI" id="CHEBI:30616"/>
        <dbReference type="ChEBI" id="CHEBI:43474"/>
        <dbReference type="ChEBI" id="CHEBI:136572"/>
        <dbReference type="ChEBI" id="CHEBI:456216"/>
        <dbReference type="EC" id="6.3.2.17"/>
    </reaction>
</comment>
<evidence type="ECO:0000256" key="7">
    <source>
        <dbReference type="ARBA" id="ARBA00019357"/>
    </source>
</evidence>
<dbReference type="STRING" id="990288.Atc_2169"/>
<evidence type="ECO:0000256" key="1">
    <source>
        <dbReference type="ARBA" id="ARBA00002714"/>
    </source>
</evidence>
<evidence type="ECO:0000256" key="3">
    <source>
        <dbReference type="ARBA" id="ARBA00005150"/>
    </source>
</evidence>
<reference evidence="24 25" key="1">
    <citation type="journal article" date="2011" name="J. Genet. Genomics">
        <title>Unraveling the Acidithiobacillus caldus complete genome and its central metabolisms for carbon assimilation.</title>
        <authorList>
            <person name="You X.Y."/>
            <person name="Guo X."/>
            <person name="Zheng H.J."/>
            <person name="Zhang M.J."/>
            <person name="Liu L.J."/>
            <person name="Zhu Y.Q."/>
            <person name="Zhu B."/>
            <person name="Wang S.Y."/>
            <person name="Zhao G.P."/>
            <person name="Poetsch A."/>
            <person name="Jiang C.Y."/>
            <person name="Liu S.J."/>
        </authorList>
    </citation>
    <scope>NUCLEOTIDE SEQUENCE [LARGE SCALE GENOMIC DNA]</scope>
    <source>
        <strain evidence="24 25">SM-1</strain>
    </source>
</reference>
<keyword evidence="13" id="KW-0289">Folate biosynthesis</keyword>
<evidence type="ECO:0000256" key="13">
    <source>
        <dbReference type="ARBA" id="ARBA00022909"/>
    </source>
</evidence>
<organism evidence="24 25">
    <name type="scientific">Acidithiobacillus caldus (strain SM-1)</name>
    <dbReference type="NCBI Taxonomy" id="990288"/>
    <lineage>
        <taxon>Bacteria</taxon>
        <taxon>Pseudomonadati</taxon>
        <taxon>Pseudomonadota</taxon>
        <taxon>Acidithiobacillia</taxon>
        <taxon>Acidithiobacillales</taxon>
        <taxon>Acidithiobacillaceae</taxon>
        <taxon>Acidithiobacillus</taxon>
    </lineage>
</organism>
<feature type="domain" description="Mur ligase C-terminal" evidence="22">
    <location>
        <begin position="302"/>
        <end position="428"/>
    </location>
</feature>
<gene>
    <name evidence="24" type="ordered locus">Atc_2169</name>
</gene>
<evidence type="ECO:0000256" key="19">
    <source>
        <dbReference type="ARBA" id="ARBA00049035"/>
    </source>
</evidence>
<keyword evidence="9" id="KW-0479">Metal-binding</keyword>
<dbReference type="GO" id="GO:0046656">
    <property type="term" value="P:folic acid biosynthetic process"/>
    <property type="evidence" value="ECO:0007669"/>
    <property type="project" value="UniProtKB-KW"/>
</dbReference>
<dbReference type="Pfam" id="PF02875">
    <property type="entry name" value="Mur_ligase_C"/>
    <property type="match status" value="1"/>
</dbReference>
<dbReference type="PIRSF" id="PIRSF001563">
    <property type="entry name" value="Folylpolyglu_synth"/>
    <property type="match status" value="1"/>
</dbReference>
<evidence type="ECO:0000313" key="24">
    <source>
        <dbReference type="EMBL" id="AEK58817.1"/>
    </source>
</evidence>
<feature type="domain" description="Mur ligase central" evidence="23">
    <location>
        <begin position="63"/>
        <end position="215"/>
    </location>
</feature>
<dbReference type="GO" id="GO:0008841">
    <property type="term" value="F:dihydrofolate synthase activity"/>
    <property type="evidence" value="ECO:0007669"/>
    <property type="project" value="UniProtKB-EC"/>
</dbReference>
<evidence type="ECO:0000313" key="25">
    <source>
        <dbReference type="Proteomes" id="UP000006135"/>
    </source>
</evidence>
<evidence type="ECO:0000256" key="18">
    <source>
        <dbReference type="ARBA" id="ARBA00047808"/>
    </source>
</evidence>
<dbReference type="PANTHER" id="PTHR11136:SF0">
    <property type="entry name" value="DIHYDROFOLATE SYNTHETASE-RELATED"/>
    <property type="match status" value="1"/>
</dbReference>
<dbReference type="Gene3D" id="3.40.1190.10">
    <property type="entry name" value="Mur-like, catalytic domain"/>
    <property type="match status" value="1"/>
</dbReference>
<comment type="catalytic activity">
    <reaction evidence="20">
        <text>7,8-dihydropteroate + L-glutamate + ATP = 7,8-dihydrofolate + ADP + phosphate + H(+)</text>
        <dbReference type="Rhea" id="RHEA:23584"/>
        <dbReference type="ChEBI" id="CHEBI:15378"/>
        <dbReference type="ChEBI" id="CHEBI:17839"/>
        <dbReference type="ChEBI" id="CHEBI:29985"/>
        <dbReference type="ChEBI" id="CHEBI:30616"/>
        <dbReference type="ChEBI" id="CHEBI:43474"/>
        <dbReference type="ChEBI" id="CHEBI:57451"/>
        <dbReference type="ChEBI" id="CHEBI:456216"/>
        <dbReference type="EC" id="6.3.2.12"/>
    </reaction>
</comment>
<dbReference type="Gene3D" id="3.90.190.20">
    <property type="entry name" value="Mur ligase, C-terminal domain"/>
    <property type="match status" value="1"/>
</dbReference>